<accession>A0ABP1JU65</accession>
<dbReference type="Proteomes" id="UP001642409">
    <property type="component" value="Unassembled WGS sequence"/>
</dbReference>
<sequence>MRFQSCPTSTARDTEDSSRKTIYLIWLQRWRQQYFRKLLISGIQLAVAEQRYPNRIILKISWVSPDLKILNAVPELSYFNSQRHRRQLLKHNILDLAATLEIIIFSEIIIFWNPAGRDRDIQTELF</sequence>
<reference evidence="1 2" key="1">
    <citation type="submission" date="2024-07" db="EMBL/GenBank/DDBJ databases">
        <authorList>
            <person name="Akdeniz Z."/>
        </authorList>
    </citation>
    <scope>NUCLEOTIDE SEQUENCE [LARGE SCALE GENOMIC DNA]</scope>
</reference>
<name>A0ABP1JU65_9EUKA</name>
<evidence type="ECO:0000313" key="1">
    <source>
        <dbReference type="EMBL" id="CAL6046553.1"/>
    </source>
</evidence>
<gene>
    <name evidence="1" type="ORF">HINF_LOCUS41782</name>
</gene>
<proteinExistence type="predicted"/>
<protein>
    <submittedName>
        <fullName evidence="1">Hypothetical_protein</fullName>
    </submittedName>
</protein>
<dbReference type="EMBL" id="CAXDID020000168">
    <property type="protein sequence ID" value="CAL6046553.1"/>
    <property type="molecule type" value="Genomic_DNA"/>
</dbReference>
<organism evidence="1 2">
    <name type="scientific">Hexamita inflata</name>
    <dbReference type="NCBI Taxonomy" id="28002"/>
    <lineage>
        <taxon>Eukaryota</taxon>
        <taxon>Metamonada</taxon>
        <taxon>Diplomonadida</taxon>
        <taxon>Hexamitidae</taxon>
        <taxon>Hexamitinae</taxon>
        <taxon>Hexamita</taxon>
    </lineage>
</organism>
<comment type="caution">
    <text evidence="1">The sequence shown here is derived from an EMBL/GenBank/DDBJ whole genome shotgun (WGS) entry which is preliminary data.</text>
</comment>
<evidence type="ECO:0000313" key="2">
    <source>
        <dbReference type="Proteomes" id="UP001642409"/>
    </source>
</evidence>
<keyword evidence="2" id="KW-1185">Reference proteome</keyword>